<protein>
    <submittedName>
        <fullName evidence="2">Uncharacterized protein</fullName>
    </submittedName>
</protein>
<dbReference type="Proteomes" id="UP000614811">
    <property type="component" value="Unassembled WGS sequence"/>
</dbReference>
<keyword evidence="1" id="KW-0732">Signal</keyword>
<feature type="chain" id="PRO_5036767118" evidence="1">
    <location>
        <begin position="24"/>
        <end position="67"/>
    </location>
</feature>
<comment type="caution">
    <text evidence="2">The sequence shown here is derived from an EMBL/GenBank/DDBJ whole genome shotgun (WGS) entry which is preliminary data.</text>
</comment>
<accession>A0A918VKF8</accession>
<evidence type="ECO:0000256" key="1">
    <source>
        <dbReference type="SAM" id="SignalP"/>
    </source>
</evidence>
<keyword evidence="3" id="KW-1185">Reference proteome</keyword>
<dbReference type="EMBL" id="BMXA01000002">
    <property type="protein sequence ID" value="GHA08661.1"/>
    <property type="molecule type" value="Genomic_DNA"/>
</dbReference>
<feature type="signal peptide" evidence="1">
    <location>
        <begin position="1"/>
        <end position="23"/>
    </location>
</feature>
<gene>
    <name evidence="2" type="ORF">GCM10008090_18160</name>
</gene>
<evidence type="ECO:0000313" key="2">
    <source>
        <dbReference type="EMBL" id="GHA08661.1"/>
    </source>
</evidence>
<reference evidence="2" key="1">
    <citation type="journal article" date="2014" name="Int. J. Syst. Evol. Microbiol.">
        <title>Complete genome sequence of Corynebacterium casei LMG S-19264T (=DSM 44701T), isolated from a smear-ripened cheese.</title>
        <authorList>
            <consortium name="US DOE Joint Genome Institute (JGI-PGF)"/>
            <person name="Walter F."/>
            <person name="Albersmeier A."/>
            <person name="Kalinowski J."/>
            <person name="Ruckert C."/>
        </authorList>
    </citation>
    <scope>NUCLEOTIDE SEQUENCE</scope>
    <source>
        <strain evidence="2">KCTC 12711</strain>
    </source>
</reference>
<proteinExistence type="predicted"/>
<dbReference type="RefSeq" id="WP_189400019.1">
    <property type="nucleotide sequence ID" value="NZ_BMXA01000002.1"/>
</dbReference>
<sequence>MNLSTLLTVAFITFLSISNTATAAFPQDFSDMVFIESLTVKDWPVTSRLNVSIGGGNITMSYDKANV</sequence>
<evidence type="ECO:0000313" key="3">
    <source>
        <dbReference type="Proteomes" id="UP000614811"/>
    </source>
</evidence>
<organism evidence="2 3">
    <name type="scientific">Arenicella chitinivorans</name>
    <dbReference type="NCBI Taxonomy" id="1329800"/>
    <lineage>
        <taxon>Bacteria</taxon>
        <taxon>Pseudomonadati</taxon>
        <taxon>Pseudomonadota</taxon>
        <taxon>Gammaproteobacteria</taxon>
        <taxon>Arenicellales</taxon>
        <taxon>Arenicellaceae</taxon>
        <taxon>Arenicella</taxon>
    </lineage>
</organism>
<name>A0A918VKF8_9GAMM</name>
<dbReference type="AlphaFoldDB" id="A0A918VKF8"/>
<reference evidence="2" key="2">
    <citation type="submission" date="2020-09" db="EMBL/GenBank/DDBJ databases">
        <authorList>
            <person name="Sun Q."/>
            <person name="Kim S."/>
        </authorList>
    </citation>
    <scope>NUCLEOTIDE SEQUENCE</scope>
    <source>
        <strain evidence="2">KCTC 12711</strain>
    </source>
</reference>